<sequence>MSKTLLPLLNKNEVVDNGIPVIMYDIKGKEHSMTFKLWEPRVYVLKEGWNMFCQNHSLREYEDFVTVWMFLHVQTIPFHLFKKTKLHR</sequence>
<evidence type="ECO:0000313" key="6">
    <source>
        <dbReference type="EMBL" id="KAF3947866.1"/>
    </source>
</evidence>
<dbReference type="Gene3D" id="2.40.330.10">
    <property type="entry name" value="DNA-binding pseudobarrel domain"/>
    <property type="match status" value="1"/>
</dbReference>
<keyword evidence="2" id="KW-0805">Transcription regulation</keyword>
<dbReference type="EMBL" id="JRKL02007330">
    <property type="protein sequence ID" value="KAF3947866.1"/>
    <property type="molecule type" value="Genomic_DNA"/>
</dbReference>
<dbReference type="Proteomes" id="UP000737018">
    <property type="component" value="Unassembled WGS sequence"/>
</dbReference>
<keyword evidence="4" id="KW-0804">Transcription</keyword>
<keyword evidence="7" id="KW-1185">Reference proteome</keyword>
<proteinExistence type="predicted"/>
<dbReference type="GO" id="GO:0003677">
    <property type="term" value="F:DNA binding"/>
    <property type="evidence" value="ECO:0007669"/>
    <property type="project" value="UniProtKB-KW"/>
</dbReference>
<keyword evidence="5" id="KW-0539">Nucleus</keyword>
<dbReference type="SUPFAM" id="SSF101936">
    <property type="entry name" value="DNA-binding pseudobarrel domain"/>
    <property type="match status" value="1"/>
</dbReference>
<organism evidence="6 7">
    <name type="scientific">Castanea mollissima</name>
    <name type="common">Chinese chestnut</name>
    <dbReference type="NCBI Taxonomy" id="60419"/>
    <lineage>
        <taxon>Eukaryota</taxon>
        <taxon>Viridiplantae</taxon>
        <taxon>Streptophyta</taxon>
        <taxon>Embryophyta</taxon>
        <taxon>Tracheophyta</taxon>
        <taxon>Spermatophyta</taxon>
        <taxon>Magnoliopsida</taxon>
        <taxon>eudicotyledons</taxon>
        <taxon>Gunneridae</taxon>
        <taxon>Pentapetalae</taxon>
        <taxon>rosids</taxon>
        <taxon>fabids</taxon>
        <taxon>Fagales</taxon>
        <taxon>Fagaceae</taxon>
        <taxon>Castanea</taxon>
    </lineage>
</organism>
<evidence type="ECO:0000256" key="4">
    <source>
        <dbReference type="ARBA" id="ARBA00023163"/>
    </source>
</evidence>
<name>A0A8J4QKK8_9ROSI</name>
<gene>
    <name evidence="6" type="ORF">CMV_026068</name>
</gene>
<comment type="caution">
    <text evidence="6">The sequence shown here is derived from an EMBL/GenBank/DDBJ whole genome shotgun (WGS) entry which is preliminary data.</text>
</comment>
<comment type="subcellular location">
    <subcellularLocation>
        <location evidence="1">Nucleus</location>
    </subcellularLocation>
</comment>
<protein>
    <recommendedName>
        <fullName evidence="8">TF-B3 domain-containing protein</fullName>
    </recommendedName>
</protein>
<dbReference type="AlphaFoldDB" id="A0A8J4QKK8"/>
<evidence type="ECO:0000313" key="7">
    <source>
        <dbReference type="Proteomes" id="UP000737018"/>
    </source>
</evidence>
<dbReference type="InterPro" id="IPR015300">
    <property type="entry name" value="DNA-bd_pseudobarrel_sf"/>
</dbReference>
<reference evidence="6" key="1">
    <citation type="submission" date="2020-03" db="EMBL/GenBank/DDBJ databases">
        <title>Castanea mollissima Vanexum genome sequencing.</title>
        <authorList>
            <person name="Staton M."/>
        </authorList>
    </citation>
    <scope>NUCLEOTIDE SEQUENCE</scope>
    <source>
        <tissue evidence="6">Leaf</tissue>
    </source>
</reference>
<accession>A0A8J4QKK8</accession>
<dbReference type="GO" id="GO:0005634">
    <property type="term" value="C:nucleus"/>
    <property type="evidence" value="ECO:0007669"/>
    <property type="project" value="UniProtKB-SubCell"/>
</dbReference>
<keyword evidence="3" id="KW-0238">DNA-binding</keyword>
<evidence type="ECO:0008006" key="8">
    <source>
        <dbReference type="Google" id="ProtNLM"/>
    </source>
</evidence>
<evidence type="ECO:0000256" key="2">
    <source>
        <dbReference type="ARBA" id="ARBA00023015"/>
    </source>
</evidence>
<dbReference type="OrthoDB" id="3027644at2759"/>
<evidence type="ECO:0000256" key="1">
    <source>
        <dbReference type="ARBA" id="ARBA00004123"/>
    </source>
</evidence>
<evidence type="ECO:0000256" key="5">
    <source>
        <dbReference type="ARBA" id="ARBA00023242"/>
    </source>
</evidence>
<evidence type="ECO:0000256" key="3">
    <source>
        <dbReference type="ARBA" id="ARBA00023125"/>
    </source>
</evidence>